<comment type="caution">
    <text evidence="1">The sequence shown here is derived from an EMBL/GenBank/DDBJ whole genome shotgun (WGS) entry which is preliminary data.</text>
</comment>
<reference evidence="1 2" key="1">
    <citation type="submission" date="2019-10" db="EMBL/GenBank/DDBJ databases">
        <title>A soil myxobacterium in the family Polyangiaceae.</title>
        <authorList>
            <person name="Li Y."/>
            <person name="Wang J."/>
        </authorList>
    </citation>
    <scope>NUCLEOTIDE SEQUENCE [LARGE SCALE GENOMIC DNA]</scope>
    <source>
        <strain evidence="1 2">DSM 14734</strain>
    </source>
</reference>
<protein>
    <submittedName>
        <fullName evidence="1">Uncharacterized protein</fullName>
    </submittedName>
</protein>
<keyword evidence="2" id="KW-1185">Reference proteome</keyword>
<name>A0A6N7Q191_9BACT</name>
<organism evidence="1 2">
    <name type="scientific">Polyangium spumosum</name>
    <dbReference type="NCBI Taxonomy" id="889282"/>
    <lineage>
        <taxon>Bacteria</taxon>
        <taxon>Pseudomonadati</taxon>
        <taxon>Myxococcota</taxon>
        <taxon>Polyangia</taxon>
        <taxon>Polyangiales</taxon>
        <taxon>Polyangiaceae</taxon>
        <taxon>Polyangium</taxon>
    </lineage>
</organism>
<sequence length="151" mass="15734">MRAFLPPQRLETLLASCIPDPADRAFVARCILEQGPTHHRGASFALLSIVSLLLERTGGIPDKPPAGEAVPVPLRLPPHLAEARGEDQEYPLCMPLAPLQAISGGGAPAVEALVDCLLDGPAHHALANAALVHALGALLERLPAPAGEAHE</sequence>
<gene>
    <name evidence="1" type="ORF">GF068_32290</name>
</gene>
<dbReference type="AlphaFoldDB" id="A0A6N7Q191"/>
<dbReference type="Proteomes" id="UP000440224">
    <property type="component" value="Unassembled WGS sequence"/>
</dbReference>
<dbReference type="EMBL" id="WJIE01000012">
    <property type="protein sequence ID" value="MRG96570.1"/>
    <property type="molecule type" value="Genomic_DNA"/>
</dbReference>
<accession>A0A6N7Q191</accession>
<evidence type="ECO:0000313" key="2">
    <source>
        <dbReference type="Proteomes" id="UP000440224"/>
    </source>
</evidence>
<proteinExistence type="predicted"/>
<evidence type="ECO:0000313" key="1">
    <source>
        <dbReference type="EMBL" id="MRG96570.1"/>
    </source>
</evidence>